<dbReference type="HOGENOM" id="CLU_067767_0_0_9"/>
<evidence type="ECO:0000256" key="1">
    <source>
        <dbReference type="ARBA" id="ARBA00022723"/>
    </source>
</evidence>
<dbReference type="STRING" id="868595.Desca_0829"/>
<dbReference type="CDD" id="cd03110">
    <property type="entry name" value="SIMIBI_bact_arch"/>
    <property type="match status" value="1"/>
</dbReference>
<dbReference type="PROSITE" id="PS51379">
    <property type="entry name" value="4FE4S_FER_2"/>
    <property type="match status" value="2"/>
</dbReference>
<dbReference type="GO" id="GO:0046872">
    <property type="term" value="F:metal ion binding"/>
    <property type="evidence" value="ECO:0007669"/>
    <property type="project" value="UniProtKB-KW"/>
</dbReference>
<feature type="domain" description="4Fe-4S ferredoxin-type" evidence="4">
    <location>
        <begin position="92"/>
        <end position="119"/>
    </location>
</feature>
<evidence type="ECO:0000313" key="5">
    <source>
        <dbReference type="EMBL" id="AEF93709.1"/>
    </source>
</evidence>
<keyword evidence="1" id="KW-0479">Metal-binding</keyword>
<evidence type="ECO:0000256" key="3">
    <source>
        <dbReference type="ARBA" id="ARBA00023014"/>
    </source>
</evidence>
<keyword evidence="6" id="KW-1185">Reference proteome</keyword>
<protein>
    <submittedName>
        <fullName evidence="5">Cobyrinic acid ac-diamide synthase</fullName>
    </submittedName>
</protein>
<dbReference type="RefSeq" id="WP_013809870.1">
    <property type="nucleotide sequence ID" value="NC_015565.1"/>
</dbReference>
<dbReference type="PANTHER" id="PTHR43063">
    <property type="entry name" value="4FE-4S CLUSTER CONTAINING PARA FAMILY ATPASE PROTEIN"/>
    <property type="match status" value="1"/>
</dbReference>
<evidence type="ECO:0000256" key="2">
    <source>
        <dbReference type="ARBA" id="ARBA00023004"/>
    </source>
</evidence>
<dbReference type="AlphaFoldDB" id="F6B9D3"/>
<dbReference type="Proteomes" id="UP000009226">
    <property type="component" value="Chromosome"/>
</dbReference>
<dbReference type="InterPro" id="IPR027417">
    <property type="entry name" value="P-loop_NTPase"/>
</dbReference>
<dbReference type="Gene3D" id="3.30.70.20">
    <property type="match status" value="1"/>
</dbReference>
<dbReference type="eggNOG" id="COG1149">
    <property type="taxonomic scope" value="Bacteria"/>
</dbReference>
<dbReference type="Pfam" id="PF00037">
    <property type="entry name" value="Fer4"/>
    <property type="match status" value="2"/>
</dbReference>
<dbReference type="KEGG" id="dca:Desca_0829"/>
<name>F6B9D3_DESCC</name>
<reference evidence="5 6" key="1">
    <citation type="submission" date="2011-05" db="EMBL/GenBank/DDBJ databases">
        <title>Complete sequence of Desulfotomaculum carboxydivorans CO-1-SRB.</title>
        <authorList>
            <consortium name="US DOE Joint Genome Institute"/>
            <person name="Lucas S."/>
            <person name="Han J."/>
            <person name="Lapidus A."/>
            <person name="Cheng J.-F."/>
            <person name="Goodwin L."/>
            <person name="Pitluck S."/>
            <person name="Peters L."/>
            <person name="Mikhailova N."/>
            <person name="Lu M."/>
            <person name="Han C."/>
            <person name="Tapia R."/>
            <person name="Land M."/>
            <person name="Hauser L."/>
            <person name="Kyrpides N."/>
            <person name="Ivanova N."/>
            <person name="Pagani I."/>
            <person name="Stams A."/>
            <person name="Plugge C."/>
            <person name="Muyzer G."/>
            <person name="Kuever J."/>
            <person name="Parshina S."/>
            <person name="Ivanova A."/>
            <person name="Nazina T."/>
            <person name="Woyke T."/>
        </authorList>
    </citation>
    <scope>NUCLEOTIDE SEQUENCE [LARGE SCALE GENOMIC DNA]</scope>
    <source>
        <strain evidence="6">DSM 14880 / VKM B-2319 / CO-1-SRB</strain>
    </source>
</reference>
<dbReference type="GO" id="GO:0051536">
    <property type="term" value="F:iron-sulfur cluster binding"/>
    <property type="evidence" value="ECO:0007669"/>
    <property type="project" value="UniProtKB-KW"/>
</dbReference>
<dbReference type="PANTHER" id="PTHR43063:SF1">
    <property type="entry name" value="4FE-4S CLUSTER CONTAINING PARA FAMILY ATPASE PROTEIN"/>
    <property type="match status" value="1"/>
</dbReference>
<evidence type="ECO:0000313" key="6">
    <source>
        <dbReference type="Proteomes" id="UP000009226"/>
    </source>
</evidence>
<feature type="domain" description="4Fe-4S ferredoxin-type" evidence="4">
    <location>
        <begin position="61"/>
        <end position="90"/>
    </location>
</feature>
<proteinExistence type="predicted"/>
<keyword evidence="3" id="KW-0411">Iron-sulfur</keyword>
<dbReference type="InterPro" id="IPR017896">
    <property type="entry name" value="4Fe4S_Fe-S-bd"/>
</dbReference>
<evidence type="ECO:0000259" key="4">
    <source>
        <dbReference type="PROSITE" id="PS51379"/>
    </source>
</evidence>
<dbReference type="EMBL" id="CP002736">
    <property type="protein sequence ID" value="AEF93709.1"/>
    <property type="molecule type" value="Genomic_DNA"/>
</dbReference>
<dbReference type="InterPro" id="IPR002586">
    <property type="entry name" value="CobQ/CobB/MinD/ParA_Nub-bd_dom"/>
</dbReference>
<dbReference type="Pfam" id="PF01656">
    <property type="entry name" value="CbiA"/>
    <property type="match status" value="1"/>
</dbReference>
<dbReference type="InterPro" id="IPR017900">
    <property type="entry name" value="4Fe4S_Fe_S_CS"/>
</dbReference>
<dbReference type="PROSITE" id="PS00198">
    <property type="entry name" value="4FE4S_FER_1"/>
    <property type="match status" value="1"/>
</dbReference>
<dbReference type="Gene3D" id="3.40.50.300">
    <property type="entry name" value="P-loop containing nucleotide triphosphate hydrolases"/>
    <property type="match status" value="1"/>
</dbReference>
<keyword evidence="2" id="KW-0408">Iron</keyword>
<accession>F6B9D3</accession>
<sequence length="282" mass="30724">MIISVASGKGGTGKTLVATSLALSLAYEQKPVQLLDCDVEEPNAHIFFKAQPVSERTVSLPVPKVNYEKCQYCGKCAEVCQFNAIALMKRTLVIFPDVCHSCGGCWHLCPTGALEPDAREVGTVSVSQTADLRLVSGRLKLGTHISPPVVKAVRETAERDYITIIDGPPGSSCPVMAAVTDTDYCLLVTEPTPFGLNDLALAVDMLRVLKIPCGVVINRDMPGNQIIDRFCAENGINILLRIPFQTEIARAYAKGIPLVDSDKIWRDKFYNLYHQISGEVSQ</sequence>
<gene>
    <name evidence="5" type="ordered locus">Desca_0829</name>
</gene>
<dbReference type="SUPFAM" id="SSF52540">
    <property type="entry name" value="P-loop containing nucleoside triphosphate hydrolases"/>
    <property type="match status" value="1"/>
</dbReference>
<organism evidence="5 6">
    <name type="scientific">Desulfotomaculum nigrificans (strain DSM 14880 / VKM B-2319 / CO-1-SRB)</name>
    <name type="common">Desulfotomaculum carboxydivorans</name>
    <dbReference type="NCBI Taxonomy" id="868595"/>
    <lineage>
        <taxon>Bacteria</taxon>
        <taxon>Bacillati</taxon>
        <taxon>Bacillota</taxon>
        <taxon>Clostridia</taxon>
        <taxon>Eubacteriales</taxon>
        <taxon>Desulfotomaculaceae</taxon>
        <taxon>Desulfotomaculum</taxon>
    </lineage>
</organism>